<evidence type="ECO:0000256" key="5">
    <source>
        <dbReference type="ARBA" id="ARBA00022989"/>
    </source>
</evidence>
<dbReference type="EMBL" id="ACIL03000017">
    <property type="protein sequence ID" value="ESL01959.1"/>
    <property type="molecule type" value="Genomic_DNA"/>
</dbReference>
<feature type="region of interest" description="Disordered" evidence="8">
    <location>
        <begin position="97"/>
        <end position="138"/>
    </location>
</feature>
<keyword evidence="11" id="KW-1185">Reference proteome</keyword>
<comment type="subcellular location">
    <subcellularLocation>
        <location evidence="1">Cell membrane</location>
        <topology evidence="1">Single-pass membrane protein</topology>
    </subcellularLocation>
</comment>
<protein>
    <submittedName>
        <fullName evidence="10">Chemotaxis protein MotB family protein</fullName>
    </submittedName>
</protein>
<evidence type="ECO:0000256" key="1">
    <source>
        <dbReference type="ARBA" id="ARBA00004162"/>
    </source>
</evidence>
<dbReference type="InterPro" id="IPR036737">
    <property type="entry name" value="OmpA-like_sf"/>
</dbReference>
<evidence type="ECO:0000256" key="3">
    <source>
        <dbReference type="ARBA" id="ARBA00022475"/>
    </source>
</evidence>
<dbReference type="InterPro" id="IPR050330">
    <property type="entry name" value="Bact_OuterMem_StrucFunc"/>
</dbReference>
<evidence type="ECO:0000313" key="10">
    <source>
        <dbReference type="EMBL" id="ESL01959.1"/>
    </source>
</evidence>
<dbReference type="eggNOG" id="COG1360">
    <property type="taxonomic scope" value="Bacteria"/>
</dbReference>
<keyword evidence="4" id="KW-0812">Transmembrane</keyword>
<dbReference type="Gene3D" id="3.30.1330.60">
    <property type="entry name" value="OmpA-like domain"/>
    <property type="match status" value="1"/>
</dbReference>
<dbReference type="RefSeq" id="WP_023355621.1">
    <property type="nucleotide sequence ID" value="NZ_KI535370.1"/>
</dbReference>
<name>V2XIF7_9FIRM</name>
<dbReference type="PANTHER" id="PTHR30329:SF21">
    <property type="entry name" value="LIPOPROTEIN YIAD-RELATED"/>
    <property type="match status" value="1"/>
</dbReference>
<dbReference type="InterPro" id="IPR006665">
    <property type="entry name" value="OmpA-like"/>
</dbReference>
<comment type="caution">
    <text evidence="10">The sequence shown here is derived from an EMBL/GenBank/DDBJ whole genome shotgun (WGS) entry which is preliminary data.</text>
</comment>
<dbReference type="PANTHER" id="PTHR30329">
    <property type="entry name" value="STATOR ELEMENT OF FLAGELLAR MOTOR COMPLEX"/>
    <property type="match status" value="1"/>
</dbReference>
<dbReference type="Proteomes" id="UP000018227">
    <property type="component" value="Unassembled WGS sequence"/>
</dbReference>
<accession>V2XIF7</accession>
<gene>
    <name evidence="10" type="ORF">GCWU0000282_002777</name>
</gene>
<dbReference type="OrthoDB" id="9815217at2"/>
<dbReference type="CDD" id="cd07185">
    <property type="entry name" value="OmpA_C-like"/>
    <property type="match status" value="1"/>
</dbReference>
<feature type="region of interest" description="Disordered" evidence="8">
    <location>
        <begin position="269"/>
        <end position="289"/>
    </location>
</feature>
<dbReference type="PROSITE" id="PS51123">
    <property type="entry name" value="OMPA_2"/>
    <property type="match status" value="1"/>
</dbReference>
<dbReference type="InterPro" id="IPR025713">
    <property type="entry name" value="MotB-like_N_dom"/>
</dbReference>
<dbReference type="SUPFAM" id="SSF103088">
    <property type="entry name" value="OmpA-like"/>
    <property type="match status" value="1"/>
</dbReference>
<dbReference type="Pfam" id="PF00691">
    <property type="entry name" value="OmpA"/>
    <property type="match status" value="1"/>
</dbReference>
<dbReference type="Pfam" id="PF13677">
    <property type="entry name" value="MotB_plug"/>
    <property type="match status" value="1"/>
</dbReference>
<evidence type="ECO:0000256" key="4">
    <source>
        <dbReference type="ARBA" id="ARBA00022692"/>
    </source>
</evidence>
<evidence type="ECO:0000256" key="6">
    <source>
        <dbReference type="ARBA" id="ARBA00023136"/>
    </source>
</evidence>
<dbReference type="HOGENOM" id="CLU_016890_0_3_9"/>
<evidence type="ECO:0000256" key="8">
    <source>
        <dbReference type="SAM" id="MobiDB-lite"/>
    </source>
</evidence>
<comment type="similarity">
    <text evidence="2">Belongs to the MotB family.</text>
</comment>
<reference evidence="10 11" key="1">
    <citation type="submission" date="2013-06" db="EMBL/GenBank/DDBJ databases">
        <authorList>
            <person name="Weinstock G."/>
            <person name="Sodergren E."/>
            <person name="Clifton S."/>
            <person name="Fulton L."/>
            <person name="Fulton B."/>
            <person name="Courtney L."/>
            <person name="Fronick C."/>
            <person name="Harrison M."/>
            <person name="Strong C."/>
            <person name="Farmer C."/>
            <person name="Delahaunty K."/>
            <person name="Markovic C."/>
            <person name="Hall O."/>
            <person name="Minx P."/>
            <person name="Tomlinson C."/>
            <person name="Mitreva M."/>
            <person name="Nelson J."/>
            <person name="Hou S."/>
            <person name="Wollam A."/>
            <person name="Pepin K.H."/>
            <person name="Johnson M."/>
            <person name="Bhonagiri V."/>
            <person name="Nash W.E."/>
            <person name="Warren W."/>
            <person name="Chinwalla A."/>
            <person name="Mardis E.R."/>
            <person name="Wilson R.K."/>
        </authorList>
    </citation>
    <scope>NUCLEOTIDE SEQUENCE [LARGE SCALE GENOMIC DNA]</scope>
    <source>
        <strain evidence="10 11">ATCC 51271</strain>
    </source>
</reference>
<sequence length="305" mass="33669">MARKKKTEEAPAGAPAWMATFSDLMNLLLCFFVLLFSMSSTDRAKYNEIVEAVTSSFSIFSGGGSALDQGILISSGVSQLNELAEYYSNLAVDNAAKEDGTKGGNGKSDNGKIENNNENKPDNNNNGKAEEDKEVTKDEVVKKYQKELKETAEKNYEKASEAINQFKLNDMVQLKMDTSYNYIGLSIDGYFLFDSGSAELKKGADKVLDKAAGILMKFKDADIVIEGHTDNVPQTNTVKYKNNLWLSGARAMTVLEYLTEVEHMDPKKLSASGKGEYEPIASNKTAEGRQKNRRVEIKIFNKVAD</sequence>
<evidence type="ECO:0000313" key="11">
    <source>
        <dbReference type="Proteomes" id="UP000018227"/>
    </source>
</evidence>
<feature type="compositionally biased region" description="Basic and acidic residues" evidence="8">
    <location>
        <begin position="109"/>
        <end position="121"/>
    </location>
</feature>
<keyword evidence="5" id="KW-1133">Transmembrane helix</keyword>
<organism evidence="10 11">
    <name type="scientific">Catonella morbi ATCC 51271</name>
    <dbReference type="NCBI Taxonomy" id="592026"/>
    <lineage>
        <taxon>Bacteria</taxon>
        <taxon>Bacillati</taxon>
        <taxon>Bacillota</taxon>
        <taxon>Clostridia</taxon>
        <taxon>Lachnospirales</taxon>
        <taxon>Lachnospiraceae</taxon>
        <taxon>Catonella</taxon>
    </lineage>
</organism>
<proteinExistence type="inferred from homology"/>
<evidence type="ECO:0000256" key="2">
    <source>
        <dbReference type="ARBA" id="ARBA00008914"/>
    </source>
</evidence>
<dbReference type="AlphaFoldDB" id="V2XIF7"/>
<feature type="domain" description="OmpA-like" evidence="9">
    <location>
        <begin position="180"/>
        <end position="303"/>
    </location>
</feature>
<keyword evidence="6 7" id="KW-0472">Membrane</keyword>
<keyword evidence="3" id="KW-1003">Cell membrane</keyword>
<evidence type="ECO:0000256" key="7">
    <source>
        <dbReference type="PROSITE-ProRule" id="PRU00473"/>
    </source>
</evidence>
<feature type="compositionally biased region" description="Basic and acidic residues" evidence="8">
    <location>
        <begin position="128"/>
        <end position="138"/>
    </location>
</feature>
<dbReference type="GO" id="GO:0005886">
    <property type="term" value="C:plasma membrane"/>
    <property type="evidence" value="ECO:0007669"/>
    <property type="project" value="UniProtKB-SubCell"/>
</dbReference>
<dbReference type="STRING" id="592026.GCWU0000282_002777"/>
<evidence type="ECO:0000259" key="9">
    <source>
        <dbReference type="PROSITE" id="PS51123"/>
    </source>
</evidence>